<dbReference type="Pfam" id="PF00646">
    <property type="entry name" value="F-box"/>
    <property type="match status" value="1"/>
</dbReference>
<dbReference type="PROSITE" id="PS50181">
    <property type="entry name" value="FBOX"/>
    <property type="match status" value="1"/>
</dbReference>
<dbReference type="Pfam" id="PF14299">
    <property type="entry name" value="PP2"/>
    <property type="match status" value="1"/>
</dbReference>
<dbReference type="InterPro" id="IPR001810">
    <property type="entry name" value="F-box_dom"/>
</dbReference>
<dbReference type="CDD" id="cd22162">
    <property type="entry name" value="F-box_AtSKIP3-like"/>
    <property type="match status" value="1"/>
</dbReference>
<dbReference type="PANTHER" id="PTHR38382">
    <property type="entry name" value="RNA-BINDING PROTEIN"/>
    <property type="match status" value="1"/>
</dbReference>
<feature type="region of interest" description="Disordered" evidence="1">
    <location>
        <begin position="368"/>
        <end position="410"/>
    </location>
</feature>
<keyword evidence="4" id="KW-1185">Reference proteome</keyword>
<dbReference type="Gene3D" id="1.20.1280.50">
    <property type="match status" value="1"/>
</dbReference>
<evidence type="ECO:0000259" key="2">
    <source>
        <dbReference type="PROSITE" id="PS50181"/>
    </source>
</evidence>
<gene>
    <name evidence="3" type="ORF">JRO89_XS03G0061200</name>
</gene>
<reference evidence="3 4" key="1">
    <citation type="submission" date="2021-02" db="EMBL/GenBank/DDBJ databases">
        <title>Plant Genome Project.</title>
        <authorList>
            <person name="Zhang R.-G."/>
        </authorList>
    </citation>
    <scope>NUCLEOTIDE SEQUENCE [LARGE SCALE GENOMIC DNA]</scope>
    <source>
        <tissue evidence="3">Leaves</tissue>
    </source>
</reference>
<dbReference type="SUPFAM" id="SSF81383">
    <property type="entry name" value="F-box domain"/>
    <property type="match status" value="1"/>
</dbReference>
<dbReference type="SMART" id="SM00256">
    <property type="entry name" value="FBOX"/>
    <property type="match status" value="1"/>
</dbReference>
<feature type="region of interest" description="Disordered" evidence="1">
    <location>
        <begin position="319"/>
        <end position="351"/>
    </location>
</feature>
<feature type="domain" description="F-box" evidence="2">
    <location>
        <begin position="1"/>
        <end position="47"/>
    </location>
</feature>
<dbReference type="Proteomes" id="UP000827721">
    <property type="component" value="Unassembled WGS sequence"/>
</dbReference>
<evidence type="ECO:0000313" key="3">
    <source>
        <dbReference type="EMBL" id="KAH7573065.1"/>
    </source>
</evidence>
<name>A0ABQ8I8V1_9ROSI</name>
<feature type="compositionally biased region" description="Basic and acidic residues" evidence="1">
    <location>
        <begin position="340"/>
        <end position="351"/>
    </location>
</feature>
<dbReference type="InterPro" id="IPR036047">
    <property type="entry name" value="F-box-like_dom_sf"/>
</dbReference>
<accession>A0ABQ8I8V1</accession>
<evidence type="ECO:0000313" key="4">
    <source>
        <dbReference type="Proteomes" id="UP000827721"/>
    </source>
</evidence>
<proteinExistence type="predicted"/>
<evidence type="ECO:0000256" key="1">
    <source>
        <dbReference type="SAM" id="MobiDB-lite"/>
    </source>
</evidence>
<dbReference type="EMBL" id="JAFEMO010000003">
    <property type="protein sequence ID" value="KAH7573065.1"/>
    <property type="molecule type" value="Genomic_DNA"/>
</dbReference>
<feature type="compositionally biased region" description="Basic and acidic residues" evidence="1">
    <location>
        <begin position="368"/>
        <end position="377"/>
    </location>
</feature>
<dbReference type="InterPro" id="IPR025886">
    <property type="entry name" value="PP2-like"/>
</dbReference>
<protein>
    <recommendedName>
        <fullName evidence="2">F-box domain-containing protein</fullName>
    </recommendedName>
</protein>
<organism evidence="3 4">
    <name type="scientific">Xanthoceras sorbifolium</name>
    <dbReference type="NCBI Taxonomy" id="99658"/>
    <lineage>
        <taxon>Eukaryota</taxon>
        <taxon>Viridiplantae</taxon>
        <taxon>Streptophyta</taxon>
        <taxon>Embryophyta</taxon>
        <taxon>Tracheophyta</taxon>
        <taxon>Spermatophyta</taxon>
        <taxon>Magnoliopsida</taxon>
        <taxon>eudicotyledons</taxon>
        <taxon>Gunneridae</taxon>
        <taxon>Pentapetalae</taxon>
        <taxon>rosids</taxon>
        <taxon>malvids</taxon>
        <taxon>Sapindales</taxon>
        <taxon>Sapindaceae</taxon>
        <taxon>Xanthoceroideae</taxon>
        <taxon>Xanthoceras</taxon>
    </lineage>
</organism>
<sequence length="481" mass="55042">MDITVVLPEECISRIISFTSPRDACRSSVVSPAFKSASDSDAVWERFLPSDYQKIISSSISSSSTLFSLSKKDLYLYLCHNPVLINNSTMSFSLDKESGKKCYMVGARRLSIAWGDTPPYWTWTDKRLLPESRFAEVAELNYVWWFDVKGRIETKTLSSKTNYVAYLVFKFAESRHGFETRPIELSVYLEVSESKTRRSKRVLLDPPRNTPRLYQHRGDGWMEIEMGEFFNELGDDGVVVCSLFDFHGFNTIEMNSKQTEIIRVLGQRSIASSFLSRSSNPFKNGKEDVNDKAKKRVSCVSLSEFLDQKLHKNSVLPKTVQDKSNPFRIPLHSRNAGGSTDEKLEIKKEGEEEKNKVLDKVVFEQFKHSSTEKRDAPDELESPNEDRLKESRKRRNPFAGSDDKLPTRRPFVVLGDDSKYKRKGRRESLISNKKTRPPYNHYANGSGWWDCGMEGVDDEEVGYGEVWEGVGSTTFGGIEWH</sequence>
<dbReference type="PANTHER" id="PTHR38382:SF1">
    <property type="entry name" value="RNA-BINDING PROTEIN"/>
    <property type="match status" value="1"/>
</dbReference>
<comment type="caution">
    <text evidence="3">The sequence shown here is derived from an EMBL/GenBank/DDBJ whole genome shotgun (WGS) entry which is preliminary data.</text>
</comment>